<evidence type="ECO:0000259" key="3">
    <source>
        <dbReference type="SMART" id="SM01119"/>
    </source>
</evidence>
<keyword evidence="2" id="KW-0456">Lyase</keyword>
<dbReference type="InterPro" id="IPR001608">
    <property type="entry name" value="Ala_racemase_N"/>
</dbReference>
<dbReference type="Gene3D" id="2.40.37.20">
    <property type="entry name" value="D-serine dehydratase-like domain"/>
    <property type="match status" value="1"/>
</dbReference>
<dbReference type="Pfam" id="PF01168">
    <property type="entry name" value="Ala_racemase_N"/>
    <property type="match status" value="1"/>
</dbReference>
<dbReference type="SUPFAM" id="SSF51419">
    <property type="entry name" value="PLP-binding barrel"/>
    <property type="match status" value="1"/>
</dbReference>
<feature type="domain" description="D-serine dehydratase-like" evidence="3">
    <location>
        <begin position="263"/>
        <end position="352"/>
    </location>
</feature>
<dbReference type="AlphaFoldDB" id="A0A6C0GR58"/>
<dbReference type="SMART" id="SM01119">
    <property type="entry name" value="D-ser_dehydrat"/>
    <property type="match status" value="1"/>
</dbReference>
<dbReference type="PANTHER" id="PTHR28004">
    <property type="entry name" value="ZGC:162816-RELATED"/>
    <property type="match status" value="1"/>
</dbReference>
<dbReference type="Gene3D" id="3.20.20.10">
    <property type="entry name" value="Alanine racemase"/>
    <property type="match status" value="1"/>
</dbReference>
<dbReference type="CDD" id="cd06821">
    <property type="entry name" value="PLPDE_III_D-TA"/>
    <property type="match status" value="1"/>
</dbReference>
<evidence type="ECO:0000313" key="4">
    <source>
        <dbReference type="EMBL" id="QHT70575.1"/>
    </source>
</evidence>
<evidence type="ECO:0000256" key="2">
    <source>
        <dbReference type="ARBA" id="ARBA00023239"/>
    </source>
</evidence>
<name>A0A6C0GR58_9BACT</name>
<evidence type="ECO:0000256" key="1">
    <source>
        <dbReference type="ARBA" id="ARBA00005323"/>
    </source>
</evidence>
<reference evidence="4 5" key="1">
    <citation type="submission" date="2020-01" db="EMBL/GenBank/DDBJ databases">
        <authorList>
            <person name="Kim M.K."/>
        </authorList>
    </citation>
    <scope>NUCLEOTIDE SEQUENCE [LARGE SCALE GENOMIC DNA]</scope>
    <source>
        <strain evidence="4 5">172606-1</strain>
    </source>
</reference>
<dbReference type="Pfam" id="PF14031">
    <property type="entry name" value="D-ser_dehydrat"/>
    <property type="match status" value="1"/>
</dbReference>
<dbReference type="EMBL" id="CP048222">
    <property type="protein sequence ID" value="QHT70575.1"/>
    <property type="molecule type" value="Genomic_DNA"/>
</dbReference>
<proteinExistence type="inferred from homology"/>
<dbReference type="Proteomes" id="UP000480178">
    <property type="component" value="Chromosome"/>
</dbReference>
<dbReference type="GO" id="GO:0036088">
    <property type="term" value="P:D-serine catabolic process"/>
    <property type="evidence" value="ECO:0007669"/>
    <property type="project" value="TreeGrafter"/>
</dbReference>
<dbReference type="InterPro" id="IPR029066">
    <property type="entry name" value="PLP-binding_barrel"/>
</dbReference>
<dbReference type="PANTHER" id="PTHR28004:SF2">
    <property type="entry name" value="D-SERINE DEHYDRATASE"/>
    <property type="match status" value="1"/>
</dbReference>
<dbReference type="InterPro" id="IPR026956">
    <property type="entry name" value="D-ser_dehydrat-like_dom"/>
</dbReference>
<gene>
    <name evidence="4" type="ORF">GXP67_29945</name>
</gene>
<sequence>MHSSNEWYTILNTDTIDSPALVVYPDRIRENIRLLKSMSKGLDWLRPHVKTHKMAEVAAMMLEEGIYKFKCATIAEAEMLALAGATDVLLAYQPVGPKINRLLQLVLTYPTTQFSCLVDNLITAQAISEIFSIKGKTIRVFLDLNIGMNRTGILPGEEAFQLYTACSSMPGVEAVGLHAYDGHLRETDLTIRKQKCDQGFAEVEALARKIAEAGMPSPILVAGGSPSYPIHAQREGVECSPGTFIFWDYGYKNTLPEQNFQYAALVMTRVISIIDDQTICLDLGHKAVAAENPLPRVHFLNAPDIKPISQSEEHMVATVVDSSDYQLGDVLYGVPVHICPTCALYDQAQVIENHRAVNIWKVVARNRVISV</sequence>
<evidence type="ECO:0000313" key="5">
    <source>
        <dbReference type="Proteomes" id="UP000480178"/>
    </source>
</evidence>
<dbReference type="InterPro" id="IPR051466">
    <property type="entry name" value="D-amino_acid_metab_enzyme"/>
</dbReference>
<comment type="similarity">
    <text evidence="1">Belongs to the DSD1 family.</text>
</comment>
<accession>A0A6C0GR58</accession>
<organism evidence="4 5">
    <name type="scientific">Rhodocytophaga rosea</name>
    <dbReference type="NCBI Taxonomy" id="2704465"/>
    <lineage>
        <taxon>Bacteria</taxon>
        <taxon>Pseudomonadati</taxon>
        <taxon>Bacteroidota</taxon>
        <taxon>Cytophagia</taxon>
        <taxon>Cytophagales</taxon>
        <taxon>Rhodocytophagaceae</taxon>
        <taxon>Rhodocytophaga</taxon>
    </lineage>
</organism>
<dbReference type="GO" id="GO:0008721">
    <property type="term" value="F:D-serine ammonia-lyase activity"/>
    <property type="evidence" value="ECO:0007669"/>
    <property type="project" value="TreeGrafter"/>
</dbReference>
<dbReference type="RefSeq" id="WP_162446552.1">
    <property type="nucleotide sequence ID" value="NZ_CP048222.1"/>
</dbReference>
<dbReference type="InterPro" id="IPR042208">
    <property type="entry name" value="D-ser_dehydrat-like_sf"/>
</dbReference>
<protein>
    <submittedName>
        <fullName evidence="4">D-TA family PLP-dependent enzyme</fullName>
    </submittedName>
</protein>
<keyword evidence="5" id="KW-1185">Reference proteome</keyword>
<dbReference type="KEGG" id="rhoz:GXP67_29945"/>